<dbReference type="Proteomes" id="UP000492821">
    <property type="component" value="Unassembled WGS sequence"/>
</dbReference>
<name>A0A7E4VNH7_PANRE</name>
<evidence type="ECO:0000313" key="1">
    <source>
        <dbReference type="Proteomes" id="UP000492821"/>
    </source>
</evidence>
<protein>
    <submittedName>
        <fullName evidence="2">Lipocalin-like domain-containing protein</fullName>
    </submittedName>
</protein>
<keyword evidence="1" id="KW-1185">Reference proteome</keyword>
<organism evidence="1 2">
    <name type="scientific">Panagrellus redivivus</name>
    <name type="common">Microworm</name>
    <dbReference type="NCBI Taxonomy" id="6233"/>
    <lineage>
        <taxon>Eukaryota</taxon>
        <taxon>Metazoa</taxon>
        <taxon>Ecdysozoa</taxon>
        <taxon>Nematoda</taxon>
        <taxon>Chromadorea</taxon>
        <taxon>Rhabditida</taxon>
        <taxon>Tylenchina</taxon>
        <taxon>Panagrolaimomorpha</taxon>
        <taxon>Panagrolaimoidea</taxon>
        <taxon>Panagrolaimidae</taxon>
        <taxon>Panagrellus</taxon>
    </lineage>
</organism>
<evidence type="ECO:0000313" key="2">
    <source>
        <dbReference type="WBParaSite" id="Pan_g23249.t1"/>
    </source>
</evidence>
<reference evidence="2" key="2">
    <citation type="submission" date="2020-10" db="UniProtKB">
        <authorList>
            <consortium name="WormBaseParasite"/>
        </authorList>
    </citation>
    <scope>IDENTIFICATION</scope>
</reference>
<dbReference type="WBParaSite" id="Pan_g23249.t1">
    <property type="protein sequence ID" value="Pan_g23249.t1"/>
    <property type="gene ID" value="Pan_g23249"/>
</dbReference>
<accession>A0A7E4VNH7</accession>
<proteinExistence type="predicted"/>
<sequence length="145" mass="16264">MAAFFIVHAGQWVGKWEGPEGRSQITIPLPNQVHGCFFRNGRASTALPRMSSPGWTGAEEIESLRNVGEVGGAWILSDSYLTLNMSRVYIYRRDDDPTAEMVSLETSNGRRIVVHRTKKESILMTSEGSGKTTRYLLCKRKDNDN</sequence>
<reference evidence="1" key="1">
    <citation type="journal article" date="2013" name="Genetics">
        <title>The draft genome and transcriptome of Panagrellus redivivus are shaped by the harsh demands of a free-living lifestyle.</title>
        <authorList>
            <person name="Srinivasan J."/>
            <person name="Dillman A.R."/>
            <person name="Macchietto M.G."/>
            <person name="Heikkinen L."/>
            <person name="Lakso M."/>
            <person name="Fracchia K.M."/>
            <person name="Antoshechkin I."/>
            <person name="Mortazavi A."/>
            <person name="Wong G."/>
            <person name="Sternberg P.W."/>
        </authorList>
    </citation>
    <scope>NUCLEOTIDE SEQUENCE [LARGE SCALE GENOMIC DNA]</scope>
    <source>
        <strain evidence="1">MT8872</strain>
    </source>
</reference>
<dbReference type="AlphaFoldDB" id="A0A7E4VNH7"/>